<dbReference type="Proteomes" id="UP001596067">
    <property type="component" value="Unassembled WGS sequence"/>
</dbReference>
<proteinExistence type="inferred from homology"/>
<dbReference type="CDD" id="cd06462">
    <property type="entry name" value="Peptidase_S24_S26"/>
    <property type="match status" value="1"/>
</dbReference>
<dbReference type="InterPro" id="IPR036286">
    <property type="entry name" value="LexA/Signal_pep-like_sf"/>
</dbReference>
<keyword evidence="6" id="KW-0378">Hydrolase</keyword>
<protein>
    <recommendedName>
        <fullName evidence="3">Mitochondrial inner membrane protease subunit 2</fullName>
    </recommendedName>
</protein>
<accession>A0ABW1ETI0</accession>
<comment type="subcellular location">
    <subcellularLocation>
        <location evidence="1">Cell membrane</location>
        <topology evidence="1">Single-pass type II membrane protein</topology>
    </subcellularLocation>
</comment>
<evidence type="ECO:0000313" key="11">
    <source>
        <dbReference type="EMBL" id="MFC5884254.1"/>
    </source>
</evidence>
<dbReference type="RefSeq" id="WP_313762415.1">
    <property type="nucleotide sequence ID" value="NZ_BAAAVH010000050.1"/>
</dbReference>
<feature type="domain" description="Peptidase S26" evidence="10">
    <location>
        <begin position="93"/>
        <end position="133"/>
    </location>
</feature>
<evidence type="ECO:0000313" key="12">
    <source>
        <dbReference type="Proteomes" id="UP001596067"/>
    </source>
</evidence>
<evidence type="ECO:0000256" key="2">
    <source>
        <dbReference type="ARBA" id="ARBA00007066"/>
    </source>
</evidence>
<comment type="caution">
    <text evidence="11">The sequence shown here is derived from an EMBL/GenBank/DDBJ whole genome shotgun (WGS) entry which is preliminary data.</text>
</comment>
<dbReference type="InterPro" id="IPR019756">
    <property type="entry name" value="Pept_S26A_signal_pept_1_Ser-AS"/>
</dbReference>
<keyword evidence="5" id="KW-0812">Transmembrane</keyword>
<dbReference type="SUPFAM" id="SSF51306">
    <property type="entry name" value="LexA/Signal peptidase"/>
    <property type="match status" value="1"/>
</dbReference>
<sequence>MNALPLTAAVTVGALAGAAATALLLRRSFELVDVQGGSMEPTLRDGDRVLVRRTRVFRRGDVVVFPVPDGPRDPADAPWLVKRVSGVAGDPAADGCPAVPPGHLAVLGDNPRSLDSRTFGTVPSRTALGVAVRRMARDGRPAQSLGRSGHGTNHGSRRTA</sequence>
<dbReference type="Gene3D" id="2.10.109.10">
    <property type="entry name" value="Umud Fragment, subunit A"/>
    <property type="match status" value="1"/>
</dbReference>
<dbReference type="PROSITE" id="PS00501">
    <property type="entry name" value="SPASE_I_1"/>
    <property type="match status" value="1"/>
</dbReference>
<evidence type="ECO:0000256" key="5">
    <source>
        <dbReference type="ARBA" id="ARBA00022692"/>
    </source>
</evidence>
<dbReference type="InterPro" id="IPR000223">
    <property type="entry name" value="Pept_S26A_signal_pept_1"/>
</dbReference>
<evidence type="ECO:0000256" key="9">
    <source>
        <dbReference type="SAM" id="MobiDB-lite"/>
    </source>
</evidence>
<evidence type="ECO:0000256" key="1">
    <source>
        <dbReference type="ARBA" id="ARBA00004401"/>
    </source>
</evidence>
<dbReference type="PANTHER" id="PTHR46041:SF2">
    <property type="entry name" value="MITOCHONDRIAL INNER MEMBRANE PROTEASE SUBUNIT 2"/>
    <property type="match status" value="1"/>
</dbReference>
<reference evidence="12" key="1">
    <citation type="journal article" date="2019" name="Int. J. Syst. Evol. Microbiol.">
        <title>The Global Catalogue of Microorganisms (GCM) 10K type strain sequencing project: providing services to taxonomists for standard genome sequencing and annotation.</title>
        <authorList>
            <consortium name="The Broad Institute Genomics Platform"/>
            <consortium name="The Broad Institute Genome Sequencing Center for Infectious Disease"/>
            <person name="Wu L."/>
            <person name="Ma J."/>
        </authorList>
    </citation>
    <scope>NUCLEOTIDE SEQUENCE [LARGE SCALE GENOMIC DNA]</scope>
    <source>
        <strain evidence="12">CGMCC 4.1469</strain>
    </source>
</reference>
<dbReference type="Pfam" id="PF10502">
    <property type="entry name" value="Peptidase_S26"/>
    <property type="match status" value="2"/>
</dbReference>
<name>A0ABW1ETI0_9ACTN</name>
<keyword evidence="8" id="KW-0472">Membrane</keyword>
<keyword evidence="4" id="KW-0645">Protease</keyword>
<feature type="domain" description="Peptidase S26" evidence="10">
    <location>
        <begin position="17"/>
        <end position="90"/>
    </location>
</feature>
<keyword evidence="7" id="KW-1133">Transmembrane helix</keyword>
<gene>
    <name evidence="11" type="ORF">ACFP0N_04530</name>
</gene>
<organism evidence="11 12">
    <name type="scientific">Kitasatospora aburaviensis</name>
    <dbReference type="NCBI Taxonomy" id="67265"/>
    <lineage>
        <taxon>Bacteria</taxon>
        <taxon>Bacillati</taxon>
        <taxon>Actinomycetota</taxon>
        <taxon>Actinomycetes</taxon>
        <taxon>Kitasatosporales</taxon>
        <taxon>Streptomycetaceae</taxon>
        <taxon>Kitasatospora</taxon>
    </lineage>
</organism>
<dbReference type="PRINTS" id="PR00727">
    <property type="entry name" value="LEADERPTASE"/>
</dbReference>
<evidence type="ECO:0000259" key="10">
    <source>
        <dbReference type="Pfam" id="PF10502"/>
    </source>
</evidence>
<feature type="region of interest" description="Disordered" evidence="9">
    <location>
        <begin position="135"/>
        <end position="160"/>
    </location>
</feature>
<evidence type="ECO:0000256" key="4">
    <source>
        <dbReference type="ARBA" id="ARBA00022670"/>
    </source>
</evidence>
<dbReference type="EMBL" id="JBHSOD010000003">
    <property type="protein sequence ID" value="MFC5884254.1"/>
    <property type="molecule type" value="Genomic_DNA"/>
</dbReference>
<comment type="similarity">
    <text evidence="2">Belongs to the peptidase S26 family. IMP2 subfamily.</text>
</comment>
<evidence type="ECO:0000256" key="7">
    <source>
        <dbReference type="ARBA" id="ARBA00022989"/>
    </source>
</evidence>
<dbReference type="InterPro" id="IPR037730">
    <property type="entry name" value="IMP2"/>
</dbReference>
<evidence type="ECO:0000256" key="6">
    <source>
        <dbReference type="ARBA" id="ARBA00022801"/>
    </source>
</evidence>
<evidence type="ECO:0000256" key="8">
    <source>
        <dbReference type="ARBA" id="ARBA00023136"/>
    </source>
</evidence>
<keyword evidence="12" id="KW-1185">Reference proteome</keyword>
<dbReference type="InterPro" id="IPR019533">
    <property type="entry name" value="Peptidase_S26"/>
</dbReference>
<evidence type="ECO:0000256" key="3">
    <source>
        <dbReference type="ARBA" id="ARBA00013650"/>
    </source>
</evidence>
<dbReference type="PANTHER" id="PTHR46041">
    <property type="entry name" value="MITOCHONDRIAL INNER MEMBRANE PROTEASE SUBUNIT 2"/>
    <property type="match status" value="1"/>
</dbReference>